<dbReference type="HOGENOM" id="CLU_1443213_0_0_1"/>
<dbReference type="Gramene" id="OPUNC10G03790.1">
    <property type="protein sequence ID" value="OPUNC10G03790.1"/>
    <property type="gene ID" value="OPUNC10G03790"/>
</dbReference>
<dbReference type="Proteomes" id="UP000026962">
    <property type="component" value="Chromosome 10"/>
</dbReference>
<reference evidence="1" key="1">
    <citation type="submission" date="2015-04" db="UniProtKB">
        <authorList>
            <consortium name="EnsemblPlants"/>
        </authorList>
    </citation>
    <scope>IDENTIFICATION</scope>
</reference>
<evidence type="ECO:0000313" key="2">
    <source>
        <dbReference type="Proteomes" id="UP000026962"/>
    </source>
</evidence>
<accession>A0A0E0M627</accession>
<protein>
    <submittedName>
        <fullName evidence="1">Uncharacterized protein</fullName>
    </submittedName>
</protein>
<dbReference type="EnsemblPlants" id="OPUNC10G03790.1">
    <property type="protein sequence ID" value="OPUNC10G03790.1"/>
    <property type="gene ID" value="OPUNC10G03790"/>
</dbReference>
<name>A0A0E0M627_ORYPU</name>
<evidence type="ECO:0000313" key="1">
    <source>
        <dbReference type="EnsemblPlants" id="OPUNC10G03790.1"/>
    </source>
</evidence>
<keyword evidence="2" id="KW-1185">Reference proteome</keyword>
<sequence length="188" mass="21294">MKWSTKWQSRRFCHQIPSDLAIEELVSKFCIQDTVEEFVYHGICPLSLGWTLSLGKVADDSKALLPPFSSSLKTWSVPAASSSALLVKMNMRVYSCNKGKNIIMFSPLLGSRSPLECPWENCLKIRKAEGKKRHLLTAVGRRTARMVRMNLVTLRQIAPKGHLPPSKRIPLLLTPLRHLRPKLKGKNH</sequence>
<proteinExistence type="predicted"/>
<reference evidence="1" key="2">
    <citation type="submission" date="2018-05" db="EMBL/GenBank/DDBJ databases">
        <title>OpunRS2 (Oryza punctata Reference Sequence Version 2).</title>
        <authorList>
            <person name="Zhang J."/>
            <person name="Kudrna D."/>
            <person name="Lee S."/>
            <person name="Talag J."/>
            <person name="Welchert J."/>
            <person name="Wing R.A."/>
        </authorList>
    </citation>
    <scope>NUCLEOTIDE SEQUENCE [LARGE SCALE GENOMIC DNA]</scope>
</reference>
<dbReference type="AlphaFoldDB" id="A0A0E0M627"/>
<organism evidence="1">
    <name type="scientific">Oryza punctata</name>
    <name type="common">Red rice</name>
    <dbReference type="NCBI Taxonomy" id="4537"/>
    <lineage>
        <taxon>Eukaryota</taxon>
        <taxon>Viridiplantae</taxon>
        <taxon>Streptophyta</taxon>
        <taxon>Embryophyta</taxon>
        <taxon>Tracheophyta</taxon>
        <taxon>Spermatophyta</taxon>
        <taxon>Magnoliopsida</taxon>
        <taxon>Liliopsida</taxon>
        <taxon>Poales</taxon>
        <taxon>Poaceae</taxon>
        <taxon>BOP clade</taxon>
        <taxon>Oryzoideae</taxon>
        <taxon>Oryzeae</taxon>
        <taxon>Oryzinae</taxon>
        <taxon>Oryza</taxon>
    </lineage>
</organism>